<dbReference type="EMBL" id="AKWH02000032">
    <property type="protein sequence ID" value="EKO51784.1"/>
    <property type="molecule type" value="Genomic_DNA"/>
</dbReference>
<proteinExistence type="predicted"/>
<evidence type="ECO:0000313" key="2">
    <source>
        <dbReference type="Proteomes" id="UP000006339"/>
    </source>
</evidence>
<gene>
    <name evidence="1" type="ORF">LEP1GSC131_1383</name>
</gene>
<dbReference type="Proteomes" id="UP000006339">
    <property type="component" value="Unassembled WGS sequence"/>
</dbReference>
<keyword evidence="2" id="KW-1185">Reference proteome</keyword>
<sequence>MKVGITKKTESTAFAERSKSKFRDVGSTDHADSGLTVWSFALGCRLGHNSQAL</sequence>
<dbReference type="AlphaFoldDB" id="A0A828Y5U4"/>
<dbReference type="RefSeq" id="WP_004770187.1">
    <property type="nucleotide sequence ID" value="NZ_AKWH02000032.1"/>
</dbReference>
<comment type="caution">
    <text evidence="1">The sequence shown here is derived from an EMBL/GenBank/DDBJ whole genome shotgun (WGS) entry which is preliminary data.</text>
</comment>
<accession>A0A828Y5U4</accession>
<protein>
    <submittedName>
        <fullName evidence="1">Uncharacterized protein</fullName>
    </submittedName>
</protein>
<reference evidence="1" key="1">
    <citation type="submission" date="2012-10" db="EMBL/GenBank/DDBJ databases">
        <authorList>
            <person name="Harkins D.M."/>
            <person name="Durkin A.S."/>
            <person name="Brinkac L.M."/>
            <person name="Selengut J.D."/>
            <person name="Sanka R."/>
            <person name="DePew J."/>
            <person name="Purushe J."/>
            <person name="Picardeau M."/>
            <person name="Werts C."/>
            <person name="Goarant C."/>
            <person name="Vinetz J.M."/>
            <person name="Sutton G.G."/>
            <person name="Nelson W.C."/>
            <person name="Fouts D.E."/>
        </authorList>
    </citation>
    <scope>NUCLEOTIDE SEQUENCE [LARGE SCALE GENOMIC DNA]</scope>
    <source>
        <strain evidence="1">200802841</strain>
    </source>
</reference>
<name>A0A828Y5U4_9LEPT</name>
<evidence type="ECO:0000313" key="1">
    <source>
        <dbReference type="EMBL" id="EKO51784.1"/>
    </source>
</evidence>
<organism evidence="1 2">
    <name type="scientific">Leptospira kirschneri str. 200802841</name>
    <dbReference type="NCBI Taxonomy" id="1193047"/>
    <lineage>
        <taxon>Bacteria</taxon>
        <taxon>Pseudomonadati</taxon>
        <taxon>Spirochaetota</taxon>
        <taxon>Spirochaetia</taxon>
        <taxon>Leptospirales</taxon>
        <taxon>Leptospiraceae</taxon>
        <taxon>Leptospira</taxon>
    </lineage>
</organism>